<organism evidence="1">
    <name type="scientific">Caulobacter sp. 73W</name>
    <dbReference type="NCBI Taxonomy" id="3161137"/>
    <lineage>
        <taxon>Bacteria</taxon>
        <taxon>Pseudomonadati</taxon>
        <taxon>Pseudomonadota</taxon>
        <taxon>Alphaproteobacteria</taxon>
        <taxon>Caulobacterales</taxon>
        <taxon>Caulobacteraceae</taxon>
        <taxon>Caulobacter</taxon>
    </lineage>
</organism>
<name>A0AB39KUE0_9CAUL</name>
<sequence length="111" mass="12291">MTAVETLWAWLELGRSQTEAVTPYLDPGHNLRNILNAVREIDARIEPDPVIMAALHIVIEAVGDLRAKIETRSFVSSVEGERAAVLRAFDQLEVVLQKARLSETLAIGSTR</sequence>
<dbReference type="RefSeq" id="WP_369059811.1">
    <property type="nucleotide sequence ID" value="NZ_CP158375.1"/>
</dbReference>
<proteinExistence type="predicted"/>
<gene>
    <name evidence="1" type="ORF">ABOZ73_00360</name>
</gene>
<dbReference type="EMBL" id="CP158375">
    <property type="protein sequence ID" value="XDO96919.1"/>
    <property type="molecule type" value="Genomic_DNA"/>
</dbReference>
<protein>
    <submittedName>
        <fullName evidence="1">Uncharacterized protein</fullName>
    </submittedName>
</protein>
<accession>A0AB39KUE0</accession>
<dbReference type="AlphaFoldDB" id="A0AB39KUE0"/>
<evidence type="ECO:0000313" key="1">
    <source>
        <dbReference type="EMBL" id="XDO96919.1"/>
    </source>
</evidence>
<reference evidence="1" key="1">
    <citation type="submission" date="2024-06" db="EMBL/GenBank/DDBJ databases">
        <title>Caulobacter inopinatus, sp. nov.</title>
        <authorList>
            <person name="Donachie S.P."/>
        </authorList>
    </citation>
    <scope>NUCLEOTIDE SEQUENCE</scope>
    <source>
        <strain evidence="1">73W</strain>
    </source>
</reference>